<accession>A0A9D1L3M1</accession>
<evidence type="ECO:0000256" key="1">
    <source>
        <dbReference type="SAM" id="Coils"/>
    </source>
</evidence>
<keyword evidence="1" id="KW-0175">Coiled coil</keyword>
<organism evidence="3 4">
    <name type="scientific">Candidatus Fimihabitans intestinipullorum</name>
    <dbReference type="NCBI Taxonomy" id="2840820"/>
    <lineage>
        <taxon>Bacteria</taxon>
        <taxon>Bacillati</taxon>
        <taxon>Mycoplasmatota</taxon>
        <taxon>Mycoplasmatota incertae sedis</taxon>
        <taxon>Candidatus Fimihabitans</taxon>
    </lineage>
</organism>
<evidence type="ECO:0000259" key="2">
    <source>
        <dbReference type="PROSITE" id="PS51746"/>
    </source>
</evidence>
<evidence type="ECO:0000313" key="3">
    <source>
        <dbReference type="EMBL" id="HIU22746.1"/>
    </source>
</evidence>
<dbReference type="Gene3D" id="3.60.40.10">
    <property type="entry name" value="PPM-type phosphatase domain"/>
    <property type="match status" value="1"/>
</dbReference>
<feature type="domain" description="PPM-type phosphatase" evidence="2">
    <location>
        <begin position="278"/>
        <end position="541"/>
    </location>
</feature>
<reference evidence="3" key="1">
    <citation type="submission" date="2020-10" db="EMBL/GenBank/DDBJ databases">
        <authorList>
            <person name="Gilroy R."/>
        </authorList>
    </citation>
    <scope>NUCLEOTIDE SEQUENCE</scope>
    <source>
        <strain evidence="3">CHK197-8231</strain>
    </source>
</reference>
<comment type="caution">
    <text evidence="3">The sequence shown here is derived from an EMBL/GenBank/DDBJ whole genome shotgun (WGS) entry which is preliminary data.</text>
</comment>
<dbReference type="CDD" id="cd00143">
    <property type="entry name" value="PP2Cc"/>
    <property type="match status" value="1"/>
</dbReference>
<feature type="coiled-coil region" evidence="1">
    <location>
        <begin position="1"/>
        <end position="35"/>
    </location>
</feature>
<proteinExistence type="predicted"/>
<dbReference type="AlphaFoldDB" id="A0A9D1L3M1"/>
<gene>
    <name evidence="3" type="ORF">IAD49_04105</name>
</gene>
<name>A0A9D1L3M1_9BACT</name>
<dbReference type="Pfam" id="PF13672">
    <property type="entry name" value="PP2C_2"/>
    <property type="match status" value="1"/>
</dbReference>
<sequence>METEAKKISKIELQIEEIEEQERSLKRKKEILILEKSLYQRKLENILAEALRKTEIKLTLERPKVRENHYAKALLHQFIQKGIDSAYITSTSNMRKQIEAMSYEDLIYHLLEIYLCYDFDQLYHMKYNTGATYLVPATLSFNRLELEKLDQICELGLDTVLHPDQFIKIALEQSNVFQAYHQLSPENQNVLLTYLLEYFDLLVSVAIKYPEREYRMMTPNCKYDLKTQFETYYKKHQSHNIQLQTNYLGAFQNQTLKKNDNPYDHQTISISYCTSQEEIQLATNKGSRHRHGQDDASVFVEHSLNKNYKLFAVCDGVSSSKNSQQGSKFVTERLSSAFQQIPVSYFEEIDQMPKHNMEESSLINEIALIVAQIEADVSRQRLGQTTLSFAVVTKKHTLIYQVGDSSIYIAKNGVAKKMTTEQTLTYELFKKNGQTLEGIEAEEIRKFDPYAHTITNAIGTDQNYLLKPEQIISNHDYDYMMLCSDGVTNPIPTLQLYQILPQFPKADQLVDTASYGDGDHYVKERIIHAGSDNATAITYKKTFRK</sequence>
<dbReference type="SMART" id="SM00332">
    <property type="entry name" value="PP2Cc"/>
    <property type="match status" value="1"/>
</dbReference>
<dbReference type="SUPFAM" id="SSF81606">
    <property type="entry name" value="PP2C-like"/>
    <property type="match status" value="1"/>
</dbReference>
<dbReference type="PROSITE" id="PS51746">
    <property type="entry name" value="PPM_2"/>
    <property type="match status" value="1"/>
</dbReference>
<evidence type="ECO:0000313" key="4">
    <source>
        <dbReference type="Proteomes" id="UP000824087"/>
    </source>
</evidence>
<dbReference type="InterPro" id="IPR036457">
    <property type="entry name" value="PPM-type-like_dom_sf"/>
</dbReference>
<dbReference type="InterPro" id="IPR001932">
    <property type="entry name" value="PPM-type_phosphatase-like_dom"/>
</dbReference>
<reference evidence="3" key="2">
    <citation type="journal article" date="2021" name="PeerJ">
        <title>Extensive microbial diversity within the chicken gut microbiome revealed by metagenomics and culture.</title>
        <authorList>
            <person name="Gilroy R."/>
            <person name="Ravi A."/>
            <person name="Getino M."/>
            <person name="Pursley I."/>
            <person name="Horton D.L."/>
            <person name="Alikhan N.F."/>
            <person name="Baker D."/>
            <person name="Gharbi K."/>
            <person name="Hall N."/>
            <person name="Watson M."/>
            <person name="Adriaenssens E.M."/>
            <person name="Foster-Nyarko E."/>
            <person name="Jarju S."/>
            <person name="Secka A."/>
            <person name="Antonio M."/>
            <person name="Oren A."/>
            <person name="Chaudhuri R.R."/>
            <person name="La Ragione R."/>
            <person name="Hildebrand F."/>
            <person name="Pallen M.J."/>
        </authorList>
    </citation>
    <scope>NUCLEOTIDE SEQUENCE</scope>
    <source>
        <strain evidence="3">CHK197-8231</strain>
    </source>
</reference>
<dbReference type="EMBL" id="DVML01000025">
    <property type="protein sequence ID" value="HIU22746.1"/>
    <property type="molecule type" value="Genomic_DNA"/>
</dbReference>
<dbReference type="Proteomes" id="UP000824087">
    <property type="component" value="Unassembled WGS sequence"/>
</dbReference>
<protein>
    <submittedName>
        <fullName evidence="3">Serine/threonine-protein phosphatase</fullName>
    </submittedName>
</protein>